<dbReference type="EMBL" id="CAMAPF010000035">
    <property type="protein sequence ID" value="CAH9080961.1"/>
    <property type="molecule type" value="Genomic_DNA"/>
</dbReference>
<protein>
    <recommendedName>
        <fullName evidence="2">Retrovirus-related Pol polyprotein from transposon TNT 1-94-like beta-barrel domain-containing protein</fullName>
    </recommendedName>
</protein>
<accession>A0AAV0CM90</accession>
<evidence type="ECO:0000313" key="3">
    <source>
        <dbReference type="EMBL" id="CAH9080961.1"/>
    </source>
</evidence>
<sequence>MEMNNEVELTLLMANHEEQTKKSMWYLDTGASNHMTRDKSLFVKVEQDQGHVTFEDEYKVVVNGAAHYPLANKPPRPNPGAARRERAAKRTSNQQRRSALLALAREVPMMIQGPRRRSLLGRAEPRPCAYLAPESEDQGTLVQTHWREIKLLAGNTFNAIDLVFGKLATHQPPHHQHQLPLGSINSNIYFIVNG</sequence>
<proteinExistence type="predicted"/>
<reference evidence="3" key="1">
    <citation type="submission" date="2022-07" db="EMBL/GenBank/DDBJ databases">
        <authorList>
            <person name="Macas J."/>
            <person name="Novak P."/>
            <person name="Neumann P."/>
        </authorList>
    </citation>
    <scope>NUCLEOTIDE SEQUENCE</scope>
</reference>
<dbReference type="AlphaFoldDB" id="A0AAV0CM90"/>
<evidence type="ECO:0000259" key="2">
    <source>
        <dbReference type="Pfam" id="PF22936"/>
    </source>
</evidence>
<feature type="region of interest" description="Disordered" evidence="1">
    <location>
        <begin position="68"/>
        <end position="96"/>
    </location>
</feature>
<dbReference type="Proteomes" id="UP001152523">
    <property type="component" value="Unassembled WGS sequence"/>
</dbReference>
<comment type="caution">
    <text evidence="3">The sequence shown here is derived from an EMBL/GenBank/DDBJ whole genome shotgun (WGS) entry which is preliminary data.</text>
</comment>
<dbReference type="InterPro" id="IPR054722">
    <property type="entry name" value="PolX-like_BBD"/>
</dbReference>
<evidence type="ECO:0000256" key="1">
    <source>
        <dbReference type="SAM" id="MobiDB-lite"/>
    </source>
</evidence>
<keyword evidence="4" id="KW-1185">Reference proteome</keyword>
<name>A0AAV0CM90_9ASTE</name>
<organism evidence="3 4">
    <name type="scientific">Cuscuta epithymum</name>
    <dbReference type="NCBI Taxonomy" id="186058"/>
    <lineage>
        <taxon>Eukaryota</taxon>
        <taxon>Viridiplantae</taxon>
        <taxon>Streptophyta</taxon>
        <taxon>Embryophyta</taxon>
        <taxon>Tracheophyta</taxon>
        <taxon>Spermatophyta</taxon>
        <taxon>Magnoliopsida</taxon>
        <taxon>eudicotyledons</taxon>
        <taxon>Gunneridae</taxon>
        <taxon>Pentapetalae</taxon>
        <taxon>asterids</taxon>
        <taxon>lamiids</taxon>
        <taxon>Solanales</taxon>
        <taxon>Convolvulaceae</taxon>
        <taxon>Cuscuteae</taxon>
        <taxon>Cuscuta</taxon>
        <taxon>Cuscuta subgen. Cuscuta</taxon>
    </lineage>
</organism>
<evidence type="ECO:0000313" key="4">
    <source>
        <dbReference type="Proteomes" id="UP001152523"/>
    </source>
</evidence>
<feature type="domain" description="Retrovirus-related Pol polyprotein from transposon TNT 1-94-like beta-barrel" evidence="2">
    <location>
        <begin position="25"/>
        <end position="65"/>
    </location>
</feature>
<gene>
    <name evidence="3" type="ORF">CEPIT_LOCUS7534</name>
</gene>
<dbReference type="Pfam" id="PF22936">
    <property type="entry name" value="Pol_BBD"/>
    <property type="match status" value="1"/>
</dbReference>